<dbReference type="GO" id="GO:0006974">
    <property type="term" value="P:DNA damage response"/>
    <property type="evidence" value="ECO:0007669"/>
    <property type="project" value="UniProtKB-KW"/>
</dbReference>
<comment type="caution">
    <text evidence="12">The sequence shown here is derived from an EMBL/GenBank/DDBJ whole genome shotgun (WGS) entry which is preliminary data.</text>
</comment>
<dbReference type="InterPro" id="IPR040038">
    <property type="entry name" value="TIPIN/Csm3/Swi3"/>
</dbReference>
<keyword evidence="4 9" id="KW-0227">DNA damage</keyword>
<dbReference type="EMBL" id="JAPQKN010000001">
    <property type="protein sequence ID" value="KAJ5175495.1"/>
    <property type="molecule type" value="Genomic_DNA"/>
</dbReference>
<evidence type="ECO:0000256" key="5">
    <source>
        <dbReference type="ARBA" id="ARBA00022880"/>
    </source>
</evidence>
<keyword evidence="6 9" id="KW-0539">Nucleus</keyword>
<evidence type="ECO:0000256" key="1">
    <source>
        <dbReference type="ARBA" id="ARBA00004123"/>
    </source>
</evidence>
<dbReference type="GO" id="GO:0000076">
    <property type="term" value="P:DNA replication checkpoint signaling"/>
    <property type="evidence" value="ECO:0007669"/>
    <property type="project" value="UniProtKB-UniRule"/>
</dbReference>
<proteinExistence type="inferred from homology"/>
<evidence type="ECO:0000256" key="3">
    <source>
        <dbReference type="ARBA" id="ARBA00011217"/>
    </source>
</evidence>
<dbReference type="GeneID" id="81422673"/>
<name>A0A9W9IGI8_9EURO</name>
<feature type="domain" description="Chromosome segregation in meiosis protein 3" evidence="11">
    <location>
        <begin position="109"/>
        <end position="192"/>
    </location>
</feature>
<feature type="region of interest" description="Disordered" evidence="10">
    <location>
        <begin position="71"/>
        <end position="92"/>
    </location>
</feature>
<feature type="compositionally biased region" description="Polar residues" evidence="10">
    <location>
        <begin position="211"/>
        <end position="240"/>
    </location>
</feature>
<evidence type="ECO:0000256" key="10">
    <source>
        <dbReference type="SAM" id="MobiDB-lite"/>
    </source>
</evidence>
<dbReference type="GO" id="GO:0043111">
    <property type="term" value="P:replication fork arrest"/>
    <property type="evidence" value="ECO:0007669"/>
    <property type="project" value="TreeGrafter"/>
</dbReference>
<dbReference type="GO" id="GO:0031297">
    <property type="term" value="P:replication fork processing"/>
    <property type="evidence" value="ECO:0007669"/>
    <property type="project" value="UniProtKB-UniRule"/>
</dbReference>
<dbReference type="Pfam" id="PF07962">
    <property type="entry name" value="Swi3"/>
    <property type="match status" value="1"/>
</dbReference>
<dbReference type="OrthoDB" id="437078at2759"/>
<reference evidence="12" key="1">
    <citation type="submission" date="2022-11" db="EMBL/GenBank/DDBJ databases">
        <authorList>
            <person name="Petersen C."/>
        </authorList>
    </citation>
    <scope>NUCLEOTIDE SEQUENCE</scope>
    <source>
        <strain evidence="12">IBT 26290</strain>
    </source>
</reference>
<dbReference type="InterPro" id="IPR012923">
    <property type="entry name" value="Csm3"/>
</dbReference>
<feature type="compositionally biased region" description="Basic and acidic residues" evidence="10">
    <location>
        <begin position="191"/>
        <end position="204"/>
    </location>
</feature>
<feature type="region of interest" description="Disordered" evidence="10">
    <location>
        <begin position="191"/>
        <end position="297"/>
    </location>
</feature>
<keyword evidence="13" id="KW-1185">Reference proteome</keyword>
<evidence type="ECO:0000256" key="6">
    <source>
        <dbReference type="ARBA" id="ARBA00023242"/>
    </source>
</evidence>
<dbReference type="PANTHER" id="PTHR13220">
    <property type="entry name" value="TIMELESS INTERACTING-RELATED"/>
    <property type="match status" value="1"/>
</dbReference>
<keyword evidence="7 9" id="KW-0131">Cell cycle</keyword>
<keyword evidence="5" id="KW-0236">DNA replication inhibitor</keyword>
<evidence type="ECO:0000256" key="7">
    <source>
        <dbReference type="ARBA" id="ARBA00023306"/>
    </source>
</evidence>
<dbReference type="PANTHER" id="PTHR13220:SF11">
    <property type="entry name" value="TIMELESS-INTERACTING PROTEIN"/>
    <property type="match status" value="1"/>
</dbReference>
<evidence type="ECO:0000313" key="12">
    <source>
        <dbReference type="EMBL" id="KAJ5175495.1"/>
    </source>
</evidence>
<dbReference type="AlphaFoldDB" id="A0A9W9IGI8"/>
<evidence type="ECO:0000256" key="8">
    <source>
        <dbReference type="ARBA" id="ARBA00025496"/>
    </source>
</evidence>
<comment type="function">
    <text evidence="8">Forms a fork protection complex (FPC) with TOF1 and which is required for chromosome segregation during meiosis and DNA damage repair. FPC coordinates leading and lagging strand synthesis and moves with the replication fork. FPC stabilizes replication forks in a configuration that is recognized by replication checkpoint sensors.</text>
</comment>
<evidence type="ECO:0000256" key="4">
    <source>
        <dbReference type="ARBA" id="ARBA00022763"/>
    </source>
</evidence>
<dbReference type="Proteomes" id="UP001149163">
    <property type="component" value="Unassembled WGS sequence"/>
</dbReference>
<comment type="function">
    <text evidence="9">Plays an important role in the control of DNA replication and the maintenance of replication fork stability.</text>
</comment>
<dbReference type="RefSeq" id="XP_056547103.1">
    <property type="nucleotide sequence ID" value="XM_056683497.1"/>
</dbReference>
<comment type="subcellular location">
    <subcellularLocation>
        <location evidence="1 9">Nucleus</location>
    </subcellularLocation>
</comment>
<comment type="similarity">
    <text evidence="2 9">Belongs to the CSM3 family.</text>
</comment>
<protein>
    <recommendedName>
        <fullName evidence="9">Chromosome segregation in meiosis protein</fullName>
    </recommendedName>
</protein>
<accession>A0A9W9IGI8</accession>
<gene>
    <name evidence="12" type="ORF">N7482_001372</name>
</gene>
<evidence type="ECO:0000259" key="11">
    <source>
        <dbReference type="Pfam" id="PF07962"/>
    </source>
</evidence>
<dbReference type="GO" id="GO:0031298">
    <property type="term" value="C:replication fork protection complex"/>
    <property type="evidence" value="ECO:0007669"/>
    <property type="project" value="TreeGrafter"/>
</dbReference>
<evidence type="ECO:0000256" key="2">
    <source>
        <dbReference type="ARBA" id="ARBA00006075"/>
    </source>
</evidence>
<reference evidence="12" key="2">
    <citation type="journal article" date="2023" name="IMA Fungus">
        <title>Comparative genomic study of the Penicillium genus elucidates a diverse pangenome and 15 lateral gene transfer events.</title>
        <authorList>
            <person name="Petersen C."/>
            <person name="Sorensen T."/>
            <person name="Nielsen M.R."/>
            <person name="Sondergaard T.E."/>
            <person name="Sorensen J.L."/>
            <person name="Fitzpatrick D.A."/>
            <person name="Frisvad J.C."/>
            <person name="Nielsen K.L."/>
        </authorList>
    </citation>
    <scope>NUCLEOTIDE SEQUENCE</scope>
    <source>
        <strain evidence="12">IBT 26290</strain>
    </source>
</reference>
<evidence type="ECO:0000256" key="9">
    <source>
        <dbReference type="RuleBase" id="RU366049"/>
    </source>
</evidence>
<comment type="subunit">
    <text evidence="3">Component of the fork protection complex (FPC) consisting of TOF1 and CSM3.</text>
</comment>
<dbReference type="GO" id="GO:0003677">
    <property type="term" value="F:DNA binding"/>
    <property type="evidence" value="ECO:0007669"/>
    <property type="project" value="TreeGrafter"/>
</dbReference>
<sequence length="308" mass="34236">MNVANDSARVQPSIDASLVMLEHGEAMNVQLKTVLPQPTMDATSERASSPNNVNDLFDYDVGLDEIFQGQENPASNADAPKPATGDPTSLGLGLDEEVKITKKRQPVAKLDEARLLSQPGIPKLRRAAKQKLRLKGKGHEFSDAARLLNFYQLWLDDLFPRAKFADGLTMIEKLGHTKRIQTMRREWIDEEKPRRFDESRDVPATHDLPTRLSSDQNGMHASEPRSSTPSRPQEGTSGTADQDLFMPDSEAETRPPVSHPEPDDDDLEDLLREQDEVMSGIPEPPSRAPNGSLDDFDAEYEAMNELGL</sequence>
<organism evidence="12 13">
    <name type="scientific">Penicillium canariense</name>
    <dbReference type="NCBI Taxonomy" id="189055"/>
    <lineage>
        <taxon>Eukaryota</taxon>
        <taxon>Fungi</taxon>
        <taxon>Dikarya</taxon>
        <taxon>Ascomycota</taxon>
        <taxon>Pezizomycotina</taxon>
        <taxon>Eurotiomycetes</taxon>
        <taxon>Eurotiomycetidae</taxon>
        <taxon>Eurotiales</taxon>
        <taxon>Aspergillaceae</taxon>
        <taxon>Penicillium</taxon>
    </lineage>
</organism>
<evidence type="ECO:0000313" key="13">
    <source>
        <dbReference type="Proteomes" id="UP001149163"/>
    </source>
</evidence>